<dbReference type="PANTHER" id="PTHR42769">
    <property type="entry name" value="SUPEROXIDE DISMUTASE"/>
    <property type="match status" value="1"/>
</dbReference>
<proteinExistence type="inferred from homology"/>
<dbReference type="PhylomeDB" id="A0A0G4GZ58"/>
<dbReference type="Pfam" id="PF02777">
    <property type="entry name" value="Sod_Fe_C"/>
    <property type="match status" value="1"/>
</dbReference>
<evidence type="ECO:0000313" key="11">
    <source>
        <dbReference type="EMBL" id="CEM36361.1"/>
    </source>
</evidence>
<evidence type="ECO:0000256" key="7">
    <source>
        <dbReference type="ARBA" id="ARBA00023004"/>
    </source>
</evidence>
<evidence type="ECO:0000259" key="10">
    <source>
        <dbReference type="Pfam" id="PF02777"/>
    </source>
</evidence>
<evidence type="ECO:0000256" key="2">
    <source>
        <dbReference type="ARBA" id="ARBA00008714"/>
    </source>
</evidence>
<keyword evidence="12" id="KW-1185">Reference proteome</keyword>
<name>A0A0G4GZ58_VITBC</name>
<dbReference type="GO" id="GO:0046872">
    <property type="term" value="F:metal ion binding"/>
    <property type="evidence" value="ECO:0007669"/>
    <property type="project" value="UniProtKB-KW"/>
</dbReference>
<evidence type="ECO:0000313" key="12">
    <source>
        <dbReference type="Proteomes" id="UP000041254"/>
    </source>
</evidence>
<dbReference type="PANTHER" id="PTHR42769:SF3">
    <property type="entry name" value="SUPEROXIDE DISMUTASE [FE] 2, CHLOROPLASTIC"/>
    <property type="match status" value="1"/>
</dbReference>
<evidence type="ECO:0000256" key="5">
    <source>
        <dbReference type="ARBA" id="ARBA00022723"/>
    </source>
</evidence>
<dbReference type="InterPro" id="IPR036314">
    <property type="entry name" value="SOD_C_sf"/>
</dbReference>
<dbReference type="InterPro" id="IPR019831">
    <property type="entry name" value="Mn/Fe_SOD_N"/>
</dbReference>
<protein>
    <recommendedName>
        <fullName evidence="4">Superoxide dismutase [Fe]</fullName>
        <ecNumber evidence="3">1.15.1.1</ecNumber>
    </recommendedName>
</protein>
<comment type="cofactor">
    <cofactor evidence="1">
        <name>Fe cation</name>
        <dbReference type="ChEBI" id="CHEBI:24875"/>
    </cofactor>
</comment>
<dbReference type="SUPFAM" id="SSF54719">
    <property type="entry name" value="Fe,Mn superoxide dismutase (SOD), C-terminal domain"/>
    <property type="match status" value="1"/>
</dbReference>
<evidence type="ECO:0000259" key="9">
    <source>
        <dbReference type="Pfam" id="PF00081"/>
    </source>
</evidence>
<feature type="signal peptide" evidence="8">
    <location>
        <begin position="1"/>
        <end position="18"/>
    </location>
</feature>
<accession>A0A0G4GZ58</accession>
<evidence type="ECO:0000256" key="6">
    <source>
        <dbReference type="ARBA" id="ARBA00023002"/>
    </source>
</evidence>
<dbReference type="Proteomes" id="UP000041254">
    <property type="component" value="Unassembled WGS sequence"/>
</dbReference>
<dbReference type="OrthoDB" id="239262at2759"/>
<feature type="domain" description="Manganese/iron superoxide dismutase C-terminal" evidence="10">
    <location>
        <begin position="223"/>
        <end position="323"/>
    </location>
</feature>
<dbReference type="PRINTS" id="PR01703">
    <property type="entry name" value="MNSODISMTASE"/>
</dbReference>
<dbReference type="Gene3D" id="3.55.40.20">
    <property type="entry name" value="Iron/manganese superoxide dismutase, C-terminal domain"/>
    <property type="match status" value="1"/>
</dbReference>
<sequence length="340" mass="37377">MKSIIAVCAFALLSNALGARLDAFVSPARLRASSTSSVASRSRLTPQMGAGGFAWSTPAIDEENKKIAAEKEKAGEKVYLLWSPWDADQAGFQGIPLSYDELQEVASKRIARKGTEEIYAEWGVDDLIDAKPFSLPQLDFGVDTLAPYLSKDNVEYQYSKHHANYVRTLNELAKETPAIASKSLEELVKTADGAVFNNAAQVWNHNFYWKSITSKIYNGGGLPRGAIAEKIQEDFGGFDALKTKFNEVAANHFGSGWAWVVLKDGKLDVVGTHDASNPVKENLGTPILCVSVWEHAYYIDYRNARPAFLDAFWNLVNWDFANANLEAAMPKKEEAAATTA</sequence>
<evidence type="ECO:0000256" key="3">
    <source>
        <dbReference type="ARBA" id="ARBA00012682"/>
    </source>
</evidence>
<dbReference type="EC" id="1.15.1.1" evidence="3"/>
<dbReference type="InterPro" id="IPR001189">
    <property type="entry name" value="Mn/Fe_SOD"/>
</dbReference>
<organism evidence="11 12">
    <name type="scientific">Vitrella brassicaformis (strain CCMP3155)</name>
    <dbReference type="NCBI Taxonomy" id="1169540"/>
    <lineage>
        <taxon>Eukaryota</taxon>
        <taxon>Sar</taxon>
        <taxon>Alveolata</taxon>
        <taxon>Colpodellida</taxon>
        <taxon>Vitrellaceae</taxon>
        <taxon>Vitrella</taxon>
    </lineage>
</organism>
<keyword evidence="6" id="KW-0560">Oxidoreductase</keyword>
<evidence type="ECO:0000256" key="8">
    <source>
        <dbReference type="SAM" id="SignalP"/>
    </source>
</evidence>
<dbReference type="GO" id="GO:0004784">
    <property type="term" value="F:superoxide dismutase activity"/>
    <property type="evidence" value="ECO:0007669"/>
    <property type="project" value="UniProtKB-EC"/>
</dbReference>
<feature type="chain" id="PRO_5005191206" description="Superoxide dismutase [Fe]" evidence="8">
    <location>
        <begin position="19"/>
        <end position="340"/>
    </location>
</feature>
<dbReference type="InterPro" id="IPR036324">
    <property type="entry name" value="Mn/Fe_SOD_N_sf"/>
</dbReference>
<dbReference type="STRING" id="1169540.A0A0G4GZ58"/>
<keyword evidence="8" id="KW-0732">Signal</keyword>
<dbReference type="AlphaFoldDB" id="A0A0G4GZ58"/>
<keyword evidence="5" id="KW-0479">Metal-binding</keyword>
<gene>
    <name evidence="11" type="ORF">Vbra_10461</name>
</gene>
<feature type="domain" description="Manganese/iron superoxide dismutase N-terminal" evidence="9">
    <location>
        <begin position="133"/>
        <end position="212"/>
    </location>
</feature>
<reference evidence="11 12" key="1">
    <citation type="submission" date="2014-11" db="EMBL/GenBank/DDBJ databases">
        <authorList>
            <person name="Zhu J."/>
            <person name="Qi W."/>
            <person name="Song R."/>
        </authorList>
    </citation>
    <scope>NUCLEOTIDE SEQUENCE [LARGE SCALE GENOMIC DNA]</scope>
</reference>
<comment type="similarity">
    <text evidence="2">Belongs to the iron/manganese superoxide dismutase family.</text>
</comment>
<dbReference type="EMBL" id="CDMY01000887">
    <property type="protein sequence ID" value="CEM36361.1"/>
    <property type="molecule type" value="Genomic_DNA"/>
</dbReference>
<evidence type="ECO:0000256" key="1">
    <source>
        <dbReference type="ARBA" id="ARBA00001962"/>
    </source>
</evidence>
<dbReference type="Pfam" id="PF00081">
    <property type="entry name" value="Sod_Fe_N"/>
    <property type="match status" value="1"/>
</dbReference>
<dbReference type="SUPFAM" id="SSF46609">
    <property type="entry name" value="Fe,Mn superoxide dismutase (SOD), N-terminal domain"/>
    <property type="match status" value="1"/>
</dbReference>
<dbReference type="Gene3D" id="1.10.287.990">
    <property type="entry name" value="Fe,Mn superoxide dismutase (SOD) domain"/>
    <property type="match status" value="1"/>
</dbReference>
<keyword evidence="7" id="KW-0408">Iron</keyword>
<dbReference type="InterPro" id="IPR019832">
    <property type="entry name" value="Mn/Fe_SOD_C"/>
</dbReference>
<dbReference type="VEuPathDB" id="CryptoDB:Vbra_10461"/>
<dbReference type="InParanoid" id="A0A0G4GZ58"/>
<evidence type="ECO:0000256" key="4">
    <source>
        <dbReference type="ARBA" id="ARBA00014767"/>
    </source>
</evidence>